<comment type="caution">
    <text evidence="2">The sequence shown here is derived from an EMBL/GenBank/DDBJ whole genome shotgun (WGS) entry which is preliminary data.</text>
</comment>
<evidence type="ECO:0000313" key="2">
    <source>
        <dbReference type="EMBL" id="GGY17597.1"/>
    </source>
</evidence>
<protein>
    <submittedName>
        <fullName evidence="2">Uncharacterized protein</fullName>
    </submittedName>
</protein>
<evidence type="ECO:0000313" key="3">
    <source>
        <dbReference type="Proteomes" id="UP000653308"/>
    </source>
</evidence>
<gene>
    <name evidence="2" type="ORF">GCM10010384_24620</name>
</gene>
<keyword evidence="3" id="KW-1185">Reference proteome</keyword>
<accession>A0ABQ2ZMQ0</accession>
<proteinExistence type="predicted"/>
<evidence type="ECO:0000256" key="1">
    <source>
        <dbReference type="SAM" id="MobiDB-lite"/>
    </source>
</evidence>
<dbReference type="Proteomes" id="UP000653308">
    <property type="component" value="Unassembled WGS sequence"/>
</dbReference>
<dbReference type="EMBL" id="BMWE01000006">
    <property type="protein sequence ID" value="GGY17597.1"/>
    <property type="molecule type" value="Genomic_DNA"/>
</dbReference>
<sequence length="87" mass="9308">MDHSFLRVDVTPAPKGRHTTLKVRGIAGTGERIDHFTVARRAEQGPRAASAATARDGCGTPARTAAAAGAVRVPRTPFLRVRCRAWC</sequence>
<organism evidence="2 3">
    <name type="scientific">Streptomyces djakartensis</name>
    <dbReference type="NCBI Taxonomy" id="68193"/>
    <lineage>
        <taxon>Bacteria</taxon>
        <taxon>Bacillati</taxon>
        <taxon>Actinomycetota</taxon>
        <taxon>Actinomycetes</taxon>
        <taxon>Kitasatosporales</taxon>
        <taxon>Streptomycetaceae</taxon>
        <taxon>Streptomyces</taxon>
    </lineage>
</organism>
<reference evidence="3" key="1">
    <citation type="journal article" date="2019" name="Int. J. Syst. Evol. Microbiol.">
        <title>The Global Catalogue of Microorganisms (GCM) 10K type strain sequencing project: providing services to taxonomists for standard genome sequencing and annotation.</title>
        <authorList>
            <consortium name="The Broad Institute Genomics Platform"/>
            <consortium name="The Broad Institute Genome Sequencing Center for Infectious Disease"/>
            <person name="Wu L."/>
            <person name="Ma J."/>
        </authorList>
    </citation>
    <scope>NUCLEOTIDE SEQUENCE [LARGE SCALE GENOMIC DNA]</scope>
    <source>
        <strain evidence="3">JCM 4957</strain>
    </source>
</reference>
<feature type="region of interest" description="Disordered" evidence="1">
    <location>
        <begin position="41"/>
        <end position="61"/>
    </location>
</feature>
<name>A0ABQ2ZMQ0_9ACTN</name>